<evidence type="ECO:0000256" key="2">
    <source>
        <dbReference type="RuleBase" id="RU003707"/>
    </source>
</evidence>
<dbReference type="CDD" id="cd06558">
    <property type="entry name" value="crotonase-like"/>
    <property type="match status" value="1"/>
</dbReference>
<dbReference type="GO" id="GO:0006635">
    <property type="term" value="P:fatty acid beta-oxidation"/>
    <property type="evidence" value="ECO:0007669"/>
    <property type="project" value="TreeGrafter"/>
</dbReference>
<dbReference type="Gene3D" id="3.90.226.10">
    <property type="entry name" value="2-enoyl-CoA Hydratase, Chain A, domain 1"/>
    <property type="match status" value="1"/>
</dbReference>
<name>A0A9Q3WP15_9RHOB</name>
<gene>
    <name evidence="3" type="ORF">KBY27_18735</name>
</gene>
<proteinExistence type="inferred from homology"/>
<sequence length="267" mass="28448">MSNGQATLTVNGAVAEIVFRNADLGFMDRAMETDLLAAVEQITQVPSIRVCVLSGAEPGVFIRHYDLKVLAPQAEKMTARKMVFTTDRPVPEAPIHIAMRLMEGSDTIFIAAMTGTAMGGGFELALACDLRIVQAGAHEYGLPEINLGILPGAGGTQRLPQIVGQSRALHMTLTGDTLSPDEMVAAGLASACVDDARAEALVLAQRMAGKPARAAGHIKRLVRQAKSARPEDFADERTLFCDLMVQPEANRLLAEGAEGSRQITDEP</sequence>
<dbReference type="AlphaFoldDB" id="A0A9Q3WP15"/>
<dbReference type="EMBL" id="JAGQAF010000014">
    <property type="protein sequence ID" value="MCE8539499.1"/>
    <property type="molecule type" value="Genomic_DNA"/>
</dbReference>
<dbReference type="PANTHER" id="PTHR11941:SF54">
    <property type="entry name" value="ENOYL-COA HYDRATASE, MITOCHONDRIAL"/>
    <property type="match status" value="1"/>
</dbReference>
<dbReference type="PROSITE" id="PS00166">
    <property type="entry name" value="ENOYL_COA_HYDRATASE"/>
    <property type="match status" value="1"/>
</dbReference>
<accession>A0A9Q3WP15</accession>
<dbReference type="InterPro" id="IPR018376">
    <property type="entry name" value="Enoyl-CoA_hyd/isom_CS"/>
</dbReference>
<dbReference type="GO" id="GO:0003824">
    <property type="term" value="F:catalytic activity"/>
    <property type="evidence" value="ECO:0007669"/>
    <property type="project" value="InterPro"/>
</dbReference>
<reference evidence="3" key="1">
    <citation type="journal article" date="2021" name="Environ. Microbiol.">
        <title>Cryptic niche differentiation of novel sediment ecotypes of Rugeria pomeroyi correlates with nitrate respiration.</title>
        <authorList>
            <person name="Lin X."/>
            <person name="McNichol J."/>
            <person name="Chu X."/>
            <person name="Qian Y."/>
            <person name="Luo H."/>
        </authorList>
    </citation>
    <scope>NUCLEOTIDE SEQUENCE</scope>
    <source>
        <strain evidence="3">SZCCDBB064</strain>
    </source>
</reference>
<comment type="similarity">
    <text evidence="1 2">Belongs to the enoyl-CoA hydratase/isomerase family.</text>
</comment>
<evidence type="ECO:0000256" key="1">
    <source>
        <dbReference type="ARBA" id="ARBA00005254"/>
    </source>
</evidence>
<comment type="caution">
    <text evidence="3">The sequence shown here is derived from an EMBL/GenBank/DDBJ whole genome shotgun (WGS) entry which is preliminary data.</text>
</comment>
<dbReference type="InterPro" id="IPR001753">
    <property type="entry name" value="Enoyl-CoA_hydra/iso"/>
</dbReference>
<dbReference type="InterPro" id="IPR029045">
    <property type="entry name" value="ClpP/crotonase-like_dom_sf"/>
</dbReference>
<evidence type="ECO:0000313" key="4">
    <source>
        <dbReference type="Proteomes" id="UP000813672"/>
    </source>
</evidence>
<dbReference type="RefSeq" id="WP_275671906.1">
    <property type="nucleotide sequence ID" value="NZ_JAGQAF010000014.1"/>
</dbReference>
<organism evidence="3 4">
    <name type="scientific">Ruegeria pomeroyi</name>
    <dbReference type="NCBI Taxonomy" id="89184"/>
    <lineage>
        <taxon>Bacteria</taxon>
        <taxon>Pseudomonadati</taxon>
        <taxon>Pseudomonadota</taxon>
        <taxon>Alphaproteobacteria</taxon>
        <taxon>Rhodobacterales</taxon>
        <taxon>Roseobacteraceae</taxon>
        <taxon>Ruegeria</taxon>
    </lineage>
</organism>
<dbReference type="PANTHER" id="PTHR11941">
    <property type="entry name" value="ENOYL-COA HYDRATASE-RELATED"/>
    <property type="match status" value="1"/>
</dbReference>
<evidence type="ECO:0000313" key="3">
    <source>
        <dbReference type="EMBL" id="MCE8539499.1"/>
    </source>
</evidence>
<dbReference type="Pfam" id="PF00378">
    <property type="entry name" value="ECH_1"/>
    <property type="match status" value="1"/>
</dbReference>
<protein>
    <submittedName>
        <fullName evidence="3">Enoyl-CoA hydratase/isomerase family protein</fullName>
    </submittedName>
</protein>
<dbReference type="Proteomes" id="UP000813672">
    <property type="component" value="Unassembled WGS sequence"/>
</dbReference>
<dbReference type="SUPFAM" id="SSF52096">
    <property type="entry name" value="ClpP/crotonase"/>
    <property type="match status" value="1"/>
</dbReference>